<name>A0A6L5EJ83_9ENTR</name>
<accession>A0A6L5EJ83</accession>
<organism evidence="11 12">
    <name type="scientific">Citrobacter telavivensis</name>
    <dbReference type="NCBI Taxonomy" id="2653932"/>
    <lineage>
        <taxon>Bacteria</taxon>
        <taxon>Pseudomonadati</taxon>
        <taxon>Pseudomonadota</taxon>
        <taxon>Gammaproteobacteria</taxon>
        <taxon>Enterobacterales</taxon>
        <taxon>Enterobacteriaceae</taxon>
        <taxon>Citrobacter</taxon>
    </lineage>
</organism>
<dbReference type="InterPro" id="IPR016147">
    <property type="entry name" value="Pili_assmbl_chaperone_N"/>
</dbReference>
<evidence type="ECO:0000259" key="9">
    <source>
        <dbReference type="Pfam" id="PF00345"/>
    </source>
</evidence>
<keyword evidence="12" id="KW-1185">Reference proteome</keyword>
<dbReference type="EMBL" id="WHIY01000034">
    <property type="protein sequence ID" value="MPQ54600.1"/>
    <property type="molecule type" value="Genomic_DNA"/>
</dbReference>
<feature type="domain" description="Pili assembly chaperone N-terminal" evidence="9">
    <location>
        <begin position="47"/>
        <end position="163"/>
    </location>
</feature>
<dbReference type="Pfam" id="PF00345">
    <property type="entry name" value="PapD_N"/>
    <property type="match status" value="1"/>
</dbReference>
<evidence type="ECO:0000256" key="3">
    <source>
        <dbReference type="ARBA" id="ARBA00022558"/>
    </source>
</evidence>
<evidence type="ECO:0000256" key="4">
    <source>
        <dbReference type="ARBA" id="ARBA00022729"/>
    </source>
</evidence>
<dbReference type="Gene3D" id="2.60.40.10">
    <property type="entry name" value="Immunoglobulins"/>
    <property type="match status" value="2"/>
</dbReference>
<evidence type="ECO:0000313" key="12">
    <source>
        <dbReference type="Proteomes" id="UP000475079"/>
    </source>
</evidence>
<dbReference type="Proteomes" id="UP000475079">
    <property type="component" value="Unassembled WGS sequence"/>
</dbReference>
<dbReference type="PRINTS" id="PR00969">
    <property type="entry name" value="CHAPERONPILI"/>
</dbReference>
<keyword evidence="7" id="KW-0393">Immunoglobulin domain</keyword>
<evidence type="ECO:0000259" key="10">
    <source>
        <dbReference type="Pfam" id="PF02753"/>
    </source>
</evidence>
<dbReference type="PANTHER" id="PTHR30251">
    <property type="entry name" value="PILUS ASSEMBLY CHAPERONE"/>
    <property type="match status" value="1"/>
</dbReference>
<dbReference type="PANTHER" id="PTHR30251:SF2">
    <property type="entry name" value="FIMBRIAL CHAPERONE YADV-RELATED"/>
    <property type="match status" value="1"/>
</dbReference>
<dbReference type="GO" id="GO:0030288">
    <property type="term" value="C:outer membrane-bounded periplasmic space"/>
    <property type="evidence" value="ECO:0007669"/>
    <property type="project" value="InterPro"/>
</dbReference>
<dbReference type="InterPro" id="IPR018046">
    <property type="entry name" value="Pili_assmbl_chaperone_CS"/>
</dbReference>
<reference evidence="11 12" key="1">
    <citation type="submission" date="2019-10" db="EMBL/GenBank/DDBJ databases">
        <title>Characterization of a new Citrobacter species.</title>
        <authorList>
            <person name="Goncalves Ribeiro T."/>
            <person name="Izdebski R."/>
            <person name="Urbanowicz P."/>
            <person name="Carmeli Y."/>
            <person name="Gniadkowski M."/>
            <person name="Peixe L."/>
        </authorList>
    </citation>
    <scope>NUCLEOTIDE SEQUENCE [LARGE SCALE GENOMIC DNA]</scope>
    <source>
        <strain evidence="11 12">NMI7905_11</strain>
    </source>
</reference>
<dbReference type="SUPFAM" id="SSF49354">
    <property type="entry name" value="PapD-like"/>
    <property type="match status" value="1"/>
</dbReference>
<feature type="domain" description="Pili assembly chaperone C-terminal" evidence="10">
    <location>
        <begin position="188"/>
        <end position="252"/>
    </location>
</feature>
<evidence type="ECO:0000256" key="8">
    <source>
        <dbReference type="RuleBase" id="RU003918"/>
    </source>
</evidence>
<dbReference type="InterPro" id="IPR001829">
    <property type="entry name" value="Pili_assmbl_chaperone_bac"/>
</dbReference>
<evidence type="ECO:0000256" key="2">
    <source>
        <dbReference type="ARBA" id="ARBA00007399"/>
    </source>
</evidence>
<proteinExistence type="inferred from homology"/>
<dbReference type="GO" id="GO:0071555">
    <property type="term" value="P:cell wall organization"/>
    <property type="evidence" value="ECO:0007669"/>
    <property type="project" value="InterPro"/>
</dbReference>
<dbReference type="InterPro" id="IPR008962">
    <property type="entry name" value="PapD-like_sf"/>
</dbReference>
<dbReference type="InterPro" id="IPR036316">
    <property type="entry name" value="Pili_assmbl_chap_C_dom_sf"/>
</dbReference>
<keyword evidence="3" id="KW-1029">Fimbrium biogenesis</keyword>
<evidence type="ECO:0000313" key="11">
    <source>
        <dbReference type="EMBL" id="MPQ54600.1"/>
    </source>
</evidence>
<protein>
    <submittedName>
        <fullName evidence="11">Fimbria/pilus periplasmic chaperone</fullName>
    </submittedName>
</protein>
<evidence type="ECO:0000256" key="7">
    <source>
        <dbReference type="ARBA" id="ARBA00023319"/>
    </source>
</evidence>
<dbReference type="InterPro" id="IPR013783">
    <property type="entry name" value="Ig-like_fold"/>
</dbReference>
<keyword evidence="6 8" id="KW-0143">Chaperone</keyword>
<evidence type="ECO:0000256" key="1">
    <source>
        <dbReference type="ARBA" id="ARBA00004418"/>
    </source>
</evidence>
<comment type="similarity">
    <text evidence="2 8">Belongs to the periplasmic pilus chaperone family.</text>
</comment>
<dbReference type="SUPFAM" id="SSF49584">
    <property type="entry name" value="Periplasmic chaperone C-domain"/>
    <property type="match status" value="1"/>
</dbReference>
<sequence>MKSGNPVAGSVKEEMMSQTTVNRMKKAAGIAVLTGVWILPADAAAAVRPALTRIVAYAADKETAIEVKNESQESYLVQSWLEDLKGNENNLPLVLTPPVMKVGGGQDGRLRLVVLPAEIPQDRESAYWLSIQEIPPKAKDSKDNKLIIAIRNRLKVFVRPAGLKGEASEAVKSLRWTVEDGGSCLKADNPTPYHVSFGRLELKAGGGAGVTPEDRIEMTLPLGSRCYTVPERLKGKRATLTYSAMNDYGGETDVLTTEVQL</sequence>
<evidence type="ECO:0000256" key="6">
    <source>
        <dbReference type="ARBA" id="ARBA00023186"/>
    </source>
</evidence>
<keyword evidence="4" id="KW-0732">Signal</keyword>
<dbReference type="InterPro" id="IPR050643">
    <property type="entry name" value="Periplasmic_pilus_chap"/>
</dbReference>
<comment type="subcellular location">
    <subcellularLocation>
        <location evidence="1 8">Periplasm</location>
    </subcellularLocation>
</comment>
<dbReference type="InterPro" id="IPR016148">
    <property type="entry name" value="Pili_assmbl_chaperone_C"/>
</dbReference>
<dbReference type="Pfam" id="PF02753">
    <property type="entry name" value="PapD_C"/>
    <property type="match status" value="1"/>
</dbReference>
<dbReference type="PROSITE" id="PS00635">
    <property type="entry name" value="PILI_CHAPERONE"/>
    <property type="match status" value="1"/>
</dbReference>
<evidence type="ECO:0000256" key="5">
    <source>
        <dbReference type="ARBA" id="ARBA00022764"/>
    </source>
</evidence>
<dbReference type="AlphaFoldDB" id="A0A6L5EJ83"/>
<comment type="caution">
    <text evidence="11">The sequence shown here is derived from an EMBL/GenBank/DDBJ whole genome shotgun (WGS) entry which is preliminary data.</text>
</comment>
<gene>
    <name evidence="11" type="ORF">GBB84_27410</name>
</gene>
<keyword evidence="5" id="KW-0574">Periplasm</keyword>